<organism evidence="9 10">
    <name type="scientific">Chryseobacterium manosquense</name>
    <dbReference type="NCBI Taxonomy" id="2754694"/>
    <lineage>
        <taxon>Bacteria</taxon>
        <taxon>Pseudomonadati</taxon>
        <taxon>Bacteroidota</taxon>
        <taxon>Flavobacteriia</taxon>
        <taxon>Flavobacteriales</taxon>
        <taxon>Weeksellaceae</taxon>
        <taxon>Chryseobacterium group</taxon>
        <taxon>Chryseobacterium</taxon>
    </lineage>
</organism>
<gene>
    <name evidence="9" type="ORF">H0S70_01255</name>
</gene>
<dbReference type="PANTHER" id="PTHR43787:SF3">
    <property type="entry name" value="ARYLSULFATASE REGULATORY PROTEIN"/>
    <property type="match status" value="1"/>
</dbReference>
<dbReference type="GO" id="GO:0003824">
    <property type="term" value="F:catalytic activity"/>
    <property type="evidence" value="ECO:0007669"/>
    <property type="project" value="InterPro"/>
</dbReference>
<dbReference type="InterPro" id="IPR058240">
    <property type="entry name" value="rSAM_sf"/>
</dbReference>
<dbReference type="SMART" id="SM00729">
    <property type="entry name" value="Elp3"/>
    <property type="match status" value="1"/>
</dbReference>
<dbReference type="UniPathway" id="UPA00782"/>
<evidence type="ECO:0000313" key="10">
    <source>
        <dbReference type="Proteomes" id="UP000516438"/>
    </source>
</evidence>
<evidence type="ECO:0000256" key="3">
    <source>
        <dbReference type="ARBA" id="ARBA00022691"/>
    </source>
</evidence>
<evidence type="ECO:0000256" key="5">
    <source>
        <dbReference type="ARBA" id="ARBA00023004"/>
    </source>
</evidence>
<dbReference type="RefSeq" id="WP_188321407.1">
    <property type="nucleotide sequence ID" value="NZ_CP060203.1"/>
</dbReference>
<dbReference type="PANTHER" id="PTHR43787">
    <property type="entry name" value="FEMO COFACTOR BIOSYNTHESIS PROTEIN NIFB-RELATED"/>
    <property type="match status" value="1"/>
</dbReference>
<evidence type="ECO:0000256" key="6">
    <source>
        <dbReference type="ARBA" id="ARBA00023014"/>
    </source>
</evidence>
<accession>A0A7H1DXE3</accession>
<comment type="cofactor">
    <cofactor evidence="1">
        <name>[4Fe-4S] cluster</name>
        <dbReference type="ChEBI" id="CHEBI:49883"/>
    </cofactor>
</comment>
<dbReference type="AlphaFoldDB" id="A0A7H1DXE3"/>
<dbReference type="GO" id="GO:0051539">
    <property type="term" value="F:4 iron, 4 sulfur cluster binding"/>
    <property type="evidence" value="ECO:0007669"/>
    <property type="project" value="UniProtKB-KW"/>
</dbReference>
<evidence type="ECO:0000313" key="9">
    <source>
        <dbReference type="EMBL" id="QNS41651.1"/>
    </source>
</evidence>
<dbReference type="GO" id="GO:0046872">
    <property type="term" value="F:metal ion binding"/>
    <property type="evidence" value="ECO:0007669"/>
    <property type="project" value="UniProtKB-KW"/>
</dbReference>
<reference evidence="9 10" key="1">
    <citation type="submission" date="2020-07" db="EMBL/GenBank/DDBJ databases">
        <title>Complete genome and description of Chryseobacterium manosquense strain Marseille-Q2069 sp. nov.</title>
        <authorList>
            <person name="Boxberger M."/>
        </authorList>
    </citation>
    <scope>NUCLEOTIDE SEQUENCE [LARGE SCALE GENOMIC DNA]</scope>
    <source>
        <strain evidence="9 10">Marseille-Q2069</strain>
    </source>
</reference>
<sequence>MKKSKFNTIVNFDNLIILHNSFTNKFLLLEQFLYDMYNSVSTQDDLLELKEVHSDFYEALIANGFFVEKDVNELERVRDLINTVDNQDEYYHLIVNPTMNCNFKCWYCYETHEKKSQLNDETIQKIEKLIENVFIKNPNIKYIVLSFFGGEPLLFYDKMIKLIRGAKIITDNYNKGLELAITTNGLLINEEIISELNNYKISGFQITLDGNKEKHDQVRYISKSRGSYDKIIENVIALAQNGIFVTLRINYTRENLNGLEEVINDLENLESSAKKNIALSMQKVFQEPNSQELTDLVENFKFYAKEKGINHRSALLSDTLRNSCYADKKNQAVINYNGDVYKCNARDFNQKNKEGVLNGDGEIIWNEQHNKRLIPKMTNKPCLECSILPICGGGCSQMIVENIGKDYCVHNFDENSKKELILNMFLDEELI</sequence>
<evidence type="ECO:0000256" key="4">
    <source>
        <dbReference type="ARBA" id="ARBA00022723"/>
    </source>
</evidence>
<dbReference type="Pfam" id="PF04055">
    <property type="entry name" value="Radical_SAM"/>
    <property type="match status" value="1"/>
</dbReference>
<dbReference type="InterPro" id="IPR007197">
    <property type="entry name" value="rSAM"/>
</dbReference>
<proteinExistence type="predicted"/>
<keyword evidence="4" id="KW-0479">Metal-binding</keyword>
<keyword evidence="5" id="KW-0408">Iron</keyword>
<feature type="domain" description="Radical SAM core" evidence="8">
    <location>
        <begin position="84"/>
        <end position="321"/>
    </location>
</feature>
<dbReference type="KEGG" id="cmaq:H0S70_01255"/>
<dbReference type="SFLD" id="SFLDG01067">
    <property type="entry name" value="SPASM/twitch_domain_containing"/>
    <property type="match status" value="1"/>
</dbReference>
<dbReference type="SUPFAM" id="SSF102114">
    <property type="entry name" value="Radical SAM enzymes"/>
    <property type="match status" value="1"/>
</dbReference>
<evidence type="ECO:0000256" key="2">
    <source>
        <dbReference type="ARBA" id="ARBA00022485"/>
    </source>
</evidence>
<protein>
    <submittedName>
        <fullName evidence="9">Radical SAM protein</fullName>
    </submittedName>
</protein>
<dbReference type="CDD" id="cd01335">
    <property type="entry name" value="Radical_SAM"/>
    <property type="match status" value="1"/>
</dbReference>
<evidence type="ECO:0000256" key="7">
    <source>
        <dbReference type="SAM" id="Coils"/>
    </source>
</evidence>
<dbReference type="Proteomes" id="UP000516438">
    <property type="component" value="Chromosome"/>
</dbReference>
<keyword evidence="6" id="KW-0411">Iron-sulfur</keyword>
<dbReference type="PROSITE" id="PS51918">
    <property type="entry name" value="RADICAL_SAM"/>
    <property type="match status" value="1"/>
</dbReference>
<keyword evidence="7" id="KW-0175">Coiled coil</keyword>
<dbReference type="InterPro" id="IPR013785">
    <property type="entry name" value="Aldolase_TIM"/>
</dbReference>
<dbReference type="InterPro" id="IPR006638">
    <property type="entry name" value="Elp3/MiaA/NifB-like_rSAM"/>
</dbReference>
<name>A0A7H1DXE3_9FLAO</name>
<evidence type="ECO:0000259" key="8">
    <source>
        <dbReference type="PROSITE" id="PS51918"/>
    </source>
</evidence>
<dbReference type="EMBL" id="CP060203">
    <property type="protein sequence ID" value="QNS41651.1"/>
    <property type="molecule type" value="Genomic_DNA"/>
</dbReference>
<dbReference type="SFLD" id="SFLDS00029">
    <property type="entry name" value="Radical_SAM"/>
    <property type="match status" value="1"/>
</dbReference>
<dbReference type="NCBIfam" id="TIGR04085">
    <property type="entry name" value="rSAM_more_4Fe4S"/>
    <property type="match status" value="1"/>
</dbReference>
<dbReference type="Gene3D" id="3.20.20.70">
    <property type="entry name" value="Aldolase class I"/>
    <property type="match status" value="1"/>
</dbReference>
<keyword evidence="3" id="KW-0949">S-adenosyl-L-methionine</keyword>
<keyword evidence="2" id="KW-0004">4Fe-4S</keyword>
<dbReference type="InterPro" id="IPR023885">
    <property type="entry name" value="4Fe4S-binding_SPASM_dom"/>
</dbReference>
<keyword evidence="10" id="KW-1185">Reference proteome</keyword>
<feature type="coiled-coil region" evidence="7">
    <location>
        <begin position="249"/>
        <end position="276"/>
    </location>
</feature>
<evidence type="ECO:0000256" key="1">
    <source>
        <dbReference type="ARBA" id="ARBA00001966"/>
    </source>
</evidence>